<dbReference type="InterPro" id="IPR037185">
    <property type="entry name" value="EmrE-like"/>
</dbReference>
<evidence type="ECO:0000313" key="8">
    <source>
        <dbReference type="EMBL" id="CAE0714206.1"/>
    </source>
</evidence>
<accession>A0A7S4EI90</accession>
<reference evidence="8" key="1">
    <citation type="submission" date="2021-01" db="EMBL/GenBank/DDBJ databases">
        <authorList>
            <person name="Corre E."/>
            <person name="Pelletier E."/>
            <person name="Niang G."/>
            <person name="Scheremetjew M."/>
            <person name="Finn R."/>
            <person name="Kale V."/>
            <person name="Holt S."/>
            <person name="Cochrane G."/>
            <person name="Meng A."/>
            <person name="Brown T."/>
            <person name="Cohen L."/>
        </authorList>
    </citation>
    <scope>NUCLEOTIDE SEQUENCE</scope>
    <source>
        <strain evidence="8">10249 10 AB</strain>
    </source>
</reference>
<evidence type="ECO:0000256" key="2">
    <source>
        <dbReference type="ARBA" id="ARBA00022475"/>
    </source>
</evidence>
<dbReference type="Pfam" id="PF00892">
    <property type="entry name" value="EamA"/>
    <property type="match status" value="1"/>
</dbReference>
<keyword evidence="4 6" id="KW-1133">Transmembrane helix</keyword>
<dbReference type="InterPro" id="IPR051258">
    <property type="entry name" value="Diverse_Substrate_Transporter"/>
</dbReference>
<dbReference type="PANTHER" id="PTHR42920:SF5">
    <property type="entry name" value="EAMA DOMAIN-CONTAINING PROTEIN"/>
    <property type="match status" value="1"/>
</dbReference>
<dbReference type="GO" id="GO:0005886">
    <property type="term" value="C:plasma membrane"/>
    <property type="evidence" value="ECO:0007669"/>
    <property type="project" value="UniProtKB-SubCell"/>
</dbReference>
<comment type="subcellular location">
    <subcellularLocation>
        <location evidence="1">Cell membrane</location>
        <topology evidence="1">Multi-pass membrane protein</topology>
    </subcellularLocation>
</comment>
<keyword evidence="2" id="KW-1003">Cell membrane</keyword>
<feature type="transmembrane region" description="Helical" evidence="6">
    <location>
        <begin position="355"/>
        <end position="377"/>
    </location>
</feature>
<keyword evidence="3 6" id="KW-0812">Transmembrane</keyword>
<proteinExistence type="predicted"/>
<gene>
    <name evidence="8" type="ORF">PAUS00366_LOCUS6958</name>
</gene>
<sequence>MMARKLLYRRDSSMSLDISLPLVSSCGDGIDHDYHHDEEFDPEDFSNDDDSSNWDLNYASIRATNNTDAVTTAETTTTSVSEEEPSSSVMAFTTRDHKTALGLVSSPASWIITMWGRLVLFLLAVVYGSLNVSMRMIFARPNPPTPSASSTIQGWFAVLCFWPLLWWEKTKRHKEQQQQQNQLLIYQRGQKNTHQKDHKHQTPTWRTLVFGDQNYSSSSIGSHELQKKLVWFALELALWNFGTQALINTSLLVTHGARASFLVTTSVVWTPIVSIFTAENEKLQKQQQGRRMVVWLACALALAGTWVISQGENGDVNDDDSLNDNDNANVSVDAEGNSIAEENNEISLSWSLSPAWGDACCLLAGLCWSLYICRLSASGDSFDETTTQFVKNIILATLYTLWMLASFLYNNHIVIVANSSSSDTAWSSLWKGWDADPMAWGILFYTALGPCTIADVCQQKAQASVPAAEANVILSMEPVFTTLLGLFVLGEQPSQQELMGGILILVASILAAGCGPQPPSSLPPSVSTSTSSWR</sequence>
<name>A0A7S4EI90_9STRA</name>
<feature type="transmembrane region" description="Helical" evidence="6">
    <location>
        <begin position="150"/>
        <end position="167"/>
    </location>
</feature>
<dbReference type="SUPFAM" id="SSF103481">
    <property type="entry name" value="Multidrug resistance efflux transporter EmrE"/>
    <property type="match status" value="1"/>
</dbReference>
<dbReference type="InterPro" id="IPR000620">
    <property type="entry name" value="EamA_dom"/>
</dbReference>
<protein>
    <recommendedName>
        <fullName evidence="7">EamA domain-containing protein</fullName>
    </recommendedName>
</protein>
<evidence type="ECO:0000256" key="4">
    <source>
        <dbReference type="ARBA" id="ARBA00022989"/>
    </source>
</evidence>
<feature type="transmembrane region" description="Helical" evidence="6">
    <location>
        <begin position="118"/>
        <end position="138"/>
    </location>
</feature>
<dbReference type="PANTHER" id="PTHR42920">
    <property type="entry name" value="OS03G0707200 PROTEIN-RELATED"/>
    <property type="match status" value="1"/>
</dbReference>
<evidence type="ECO:0000256" key="6">
    <source>
        <dbReference type="SAM" id="Phobius"/>
    </source>
</evidence>
<feature type="domain" description="EamA" evidence="7">
    <location>
        <begin position="356"/>
        <end position="511"/>
    </location>
</feature>
<feature type="transmembrane region" description="Helical" evidence="6">
    <location>
        <begin position="292"/>
        <end position="309"/>
    </location>
</feature>
<evidence type="ECO:0000256" key="3">
    <source>
        <dbReference type="ARBA" id="ARBA00022692"/>
    </source>
</evidence>
<evidence type="ECO:0000256" key="5">
    <source>
        <dbReference type="ARBA" id="ARBA00023136"/>
    </source>
</evidence>
<evidence type="ECO:0000256" key="1">
    <source>
        <dbReference type="ARBA" id="ARBA00004651"/>
    </source>
</evidence>
<organism evidence="8">
    <name type="scientific">Pseudo-nitzschia australis</name>
    <dbReference type="NCBI Taxonomy" id="44445"/>
    <lineage>
        <taxon>Eukaryota</taxon>
        <taxon>Sar</taxon>
        <taxon>Stramenopiles</taxon>
        <taxon>Ochrophyta</taxon>
        <taxon>Bacillariophyta</taxon>
        <taxon>Bacillariophyceae</taxon>
        <taxon>Bacillariophycidae</taxon>
        <taxon>Bacillariales</taxon>
        <taxon>Bacillariaceae</taxon>
        <taxon>Pseudo-nitzschia</taxon>
    </lineage>
</organism>
<dbReference type="AlphaFoldDB" id="A0A7S4EI90"/>
<keyword evidence="5 6" id="KW-0472">Membrane</keyword>
<evidence type="ECO:0000259" key="7">
    <source>
        <dbReference type="Pfam" id="PF00892"/>
    </source>
</evidence>
<feature type="transmembrane region" description="Helical" evidence="6">
    <location>
        <begin position="389"/>
        <end position="409"/>
    </location>
</feature>
<dbReference type="EMBL" id="HBIX01009071">
    <property type="protein sequence ID" value="CAE0714206.1"/>
    <property type="molecule type" value="Transcribed_RNA"/>
</dbReference>